<protein>
    <submittedName>
        <fullName evidence="1">Uncharacterized protein</fullName>
    </submittedName>
</protein>
<organism evidence="1 2">
    <name type="scientific">Pyropia yezoensis</name>
    <name type="common">Susabi-nori</name>
    <name type="synonym">Porphyra yezoensis</name>
    <dbReference type="NCBI Taxonomy" id="2788"/>
    <lineage>
        <taxon>Eukaryota</taxon>
        <taxon>Rhodophyta</taxon>
        <taxon>Bangiophyceae</taxon>
        <taxon>Bangiales</taxon>
        <taxon>Bangiaceae</taxon>
        <taxon>Pyropia</taxon>
    </lineage>
</organism>
<reference evidence="1" key="1">
    <citation type="submission" date="2019-11" db="EMBL/GenBank/DDBJ databases">
        <title>Nori genome reveals adaptations in red seaweeds to the harsh intertidal environment.</title>
        <authorList>
            <person name="Wang D."/>
            <person name="Mao Y."/>
        </authorList>
    </citation>
    <scope>NUCLEOTIDE SEQUENCE</scope>
    <source>
        <tissue evidence="1">Gametophyte</tissue>
    </source>
</reference>
<proteinExistence type="predicted"/>
<evidence type="ECO:0000313" key="2">
    <source>
        <dbReference type="Proteomes" id="UP000798662"/>
    </source>
</evidence>
<evidence type="ECO:0000313" key="1">
    <source>
        <dbReference type="EMBL" id="KAK1861910.1"/>
    </source>
</evidence>
<gene>
    <name evidence="1" type="ORF">I4F81_004488</name>
</gene>
<sequence length="243" mass="23642">MAACRLPPSPDDVTLMAAVSESAAAPSAYATYAPYQTMTARFLGHPPSFYPTLGIAPRPALSTHVGLFARCFGVPAVDMRLPGSLSPAARRLGFLAASAAFHCDYCTAHAAGFGDMLRGPAAEGGAGGPSAAADAAALGAAPPAAQKEVAGKDGAAAAAAAAASAATPDALSAAVVAYARAAVVRPMTAGDAAVVRAAAAQLAAAGMGAAAIEGLGGVVAFAGALNTVMDCMGVVLEEQSQRT</sequence>
<dbReference type="EMBL" id="CM020618">
    <property type="protein sequence ID" value="KAK1861910.1"/>
    <property type="molecule type" value="Genomic_DNA"/>
</dbReference>
<keyword evidence="2" id="KW-1185">Reference proteome</keyword>
<accession>A0ACC3BVJ4</accession>
<comment type="caution">
    <text evidence="1">The sequence shown here is derived from an EMBL/GenBank/DDBJ whole genome shotgun (WGS) entry which is preliminary data.</text>
</comment>
<name>A0ACC3BVJ4_PYRYE</name>
<dbReference type="Proteomes" id="UP000798662">
    <property type="component" value="Chromosome 1"/>
</dbReference>